<reference evidence="3" key="1">
    <citation type="journal article" date="2019" name="Int. J. Syst. Evol. Microbiol.">
        <title>The Global Catalogue of Microorganisms (GCM) 10K type strain sequencing project: providing services to taxonomists for standard genome sequencing and annotation.</title>
        <authorList>
            <consortium name="The Broad Institute Genomics Platform"/>
            <consortium name="The Broad Institute Genome Sequencing Center for Infectious Disease"/>
            <person name="Wu L."/>
            <person name="Ma J."/>
        </authorList>
    </citation>
    <scope>NUCLEOTIDE SEQUENCE [LARGE SCALE GENOMIC DNA]</scope>
    <source>
        <strain evidence="3">CCM 8951</strain>
    </source>
</reference>
<evidence type="ECO:0008006" key="4">
    <source>
        <dbReference type="Google" id="ProtNLM"/>
    </source>
</evidence>
<evidence type="ECO:0000313" key="2">
    <source>
        <dbReference type="EMBL" id="MFD1464929.1"/>
    </source>
</evidence>
<keyword evidence="3" id="KW-1185">Reference proteome</keyword>
<name>A0ABW4DN27_9LACO</name>
<feature type="transmembrane region" description="Helical" evidence="1">
    <location>
        <begin position="131"/>
        <end position="155"/>
    </location>
</feature>
<dbReference type="RefSeq" id="WP_125576186.1">
    <property type="nucleotide sequence ID" value="NZ_JBHTOF010000020.1"/>
</dbReference>
<evidence type="ECO:0000313" key="3">
    <source>
        <dbReference type="Proteomes" id="UP001597244"/>
    </source>
</evidence>
<proteinExistence type="predicted"/>
<feature type="transmembrane region" description="Helical" evidence="1">
    <location>
        <begin position="69"/>
        <end position="87"/>
    </location>
</feature>
<protein>
    <recommendedName>
        <fullName evidence="4">ECF transporter S component</fullName>
    </recommendedName>
</protein>
<feature type="transmembrane region" description="Helical" evidence="1">
    <location>
        <begin position="36"/>
        <end position="63"/>
    </location>
</feature>
<dbReference type="Proteomes" id="UP001597244">
    <property type="component" value="Unassembled WGS sequence"/>
</dbReference>
<organism evidence="2 3">
    <name type="scientific">Lapidilactobacillus mulanensis</name>
    <dbReference type="NCBI Taxonomy" id="2485999"/>
    <lineage>
        <taxon>Bacteria</taxon>
        <taxon>Bacillati</taxon>
        <taxon>Bacillota</taxon>
        <taxon>Bacilli</taxon>
        <taxon>Lactobacillales</taxon>
        <taxon>Lactobacillaceae</taxon>
        <taxon>Lapidilactobacillus</taxon>
    </lineage>
</organism>
<evidence type="ECO:0000256" key="1">
    <source>
        <dbReference type="SAM" id="Phobius"/>
    </source>
</evidence>
<dbReference type="EMBL" id="JBHTOF010000020">
    <property type="protein sequence ID" value="MFD1464929.1"/>
    <property type="molecule type" value="Genomic_DNA"/>
</dbReference>
<gene>
    <name evidence="2" type="ORF">ACFQ4L_02330</name>
</gene>
<dbReference type="Gene3D" id="1.10.1760.20">
    <property type="match status" value="1"/>
</dbReference>
<keyword evidence="1" id="KW-1133">Transmembrane helix</keyword>
<keyword evidence="1" id="KW-0812">Transmembrane</keyword>
<comment type="caution">
    <text evidence="2">The sequence shown here is derived from an EMBL/GenBank/DDBJ whole genome shotgun (WGS) entry which is preliminary data.</text>
</comment>
<keyword evidence="1" id="KW-0472">Membrane</keyword>
<feature type="transmembrane region" description="Helical" evidence="1">
    <location>
        <begin position="99"/>
        <end position="119"/>
    </location>
</feature>
<feature type="transmembrane region" description="Helical" evidence="1">
    <location>
        <begin position="12"/>
        <end position="29"/>
    </location>
</feature>
<accession>A0ABW4DN27</accession>
<sequence length="175" mass="20060">MANSTAKRLTFIALMAALASLGSLLTIFLPNFSMVLAFFLLITTFAGYKYGGSVMIITILISNFRTGGLGPWTLFQIWSYLLILLLWQLFRMTKISQKTWIQVLIAAALGFSFGFWNAIMNVAFYHLPNFLVYYLQGVYFDLSLCVATGIFYWLFQRYLLPILFKKVPEIAKRRS</sequence>